<evidence type="ECO:0000313" key="10">
    <source>
        <dbReference type="Proteomes" id="UP000188855"/>
    </source>
</evidence>
<evidence type="ECO:0000313" key="6">
    <source>
        <dbReference type="EMBL" id="STJ21076.1"/>
    </source>
</evidence>
<dbReference type="EMBL" id="UGEE01000003">
    <property type="protein sequence ID" value="STK92518.1"/>
    <property type="molecule type" value="Genomic_DNA"/>
</dbReference>
<dbReference type="Proteomes" id="UP000372890">
    <property type="component" value="Unassembled WGS sequence"/>
</dbReference>
<dbReference type="EMBL" id="UFXW01000004">
    <property type="protein sequence ID" value="STC75738.1"/>
    <property type="molecule type" value="Genomic_DNA"/>
</dbReference>
<dbReference type="Proteomes" id="UP000254647">
    <property type="component" value="Unassembled WGS sequence"/>
</dbReference>
<dbReference type="EMBL" id="CAADIS010000005">
    <property type="protein sequence ID" value="VFS29841.1"/>
    <property type="molecule type" value="Genomic_DNA"/>
</dbReference>
<evidence type="ECO:0000313" key="9">
    <source>
        <dbReference type="EMBL" id="VFS29841.1"/>
    </source>
</evidence>
<evidence type="ECO:0000313" key="1">
    <source>
        <dbReference type="EMBL" id="GCO13757.1"/>
    </source>
</evidence>
<evidence type="ECO:0000313" key="5">
    <source>
        <dbReference type="EMBL" id="STH84913.1"/>
    </source>
</evidence>
<reference evidence="1 17" key="2">
    <citation type="submission" date="2018-04" db="EMBL/GenBank/DDBJ databases">
        <title>Large scale genomics of bovine and human commensal E. coli to reveal the emerging process of EHEC.</title>
        <authorList>
            <person name="Arimizu Y."/>
            <person name="Ogura Y."/>
        </authorList>
    </citation>
    <scope>NUCLEOTIDE SEQUENCE [LARGE SCALE GENOMIC DNA]</scope>
    <source>
        <strain evidence="1 17">ECSC038</strain>
    </source>
</reference>
<reference evidence="2 10" key="1">
    <citation type="submission" date="2016-10" db="EMBL/GenBank/DDBJ databases">
        <title>Whole genome sequences of antibiotic resistant commensal Escherichia coli from healthy Australian adults.</title>
        <authorList>
            <person name="Moran R.A."/>
            <person name="Anantham S."/>
            <person name="Nigro S.J."/>
            <person name="Holt K.E."/>
            <person name="Hall R.M."/>
        </authorList>
    </citation>
    <scope>NUCLEOTIDE SEQUENCE [LARGE SCALE GENOMIC DNA]</scope>
    <source>
        <strain evidence="2 10">2.3-R4</strain>
    </source>
</reference>
<evidence type="ECO:0000313" key="7">
    <source>
        <dbReference type="EMBL" id="STK92518.1"/>
    </source>
</evidence>
<dbReference type="EMBL" id="UFZA01000001">
    <property type="protein sequence ID" value="STE03868.1"/>
    <property type="molecule type" value="Genomic_DNA"/>
</dbReference>
<name>A0A0A2RM61_ECOLX</name>
<dbReference type="EMBL" id="UGCV01000008">
    <property type="protein sequence ID" value="STJ21076.1"/>
    <property type="molecule type" value="Genomic_DNA"/>
</dbReference>
<sequence length="31" mass="3640">MTNVKGVKEWHTATNFLMLYGFEIKKIVEIV</sequence>
<evidence type="ECO:0000313" key="14">
    <source>
        <dbReference type="Proteomes" id="UP000255093"/>
    </source>
</evidence>
<dbReference type="EMBL" id="UGEM01000004">
    <property type="protein sequence ID" value="STP23134.1"/>
    <property type="molecule type" value="Genomic_DNA"/>
</dbReference>
<evidence type="ECO:0000313" key="8">
    <source>
        <dbReference type="EMBL" id="STP23134.1"/>
    </source>
</evidence>
<dbReference type="Proteomes" id="UP000255093">
    <property type="component" value="Unassembled WGS sequence"/>
</dbReference>
<dbReference type="Proteomes" id="UP000254181">
    <property type="component" value="Unassembled WGS sequence"/>
</dbReference>
<organism evidence="1 17">
    <name type="scientific">Escherichia coli</name>
    <dbReference type="NCBI Taxonomy" id="562"/>
    <lineage>
        <taxon>Bacteria</taxon>
        <taxon>Pseudomonadati</taxon>
        <taxon>Pseudomonadota</taxon>
        <taxon>Gammaproteobacteria</taxon>
        <taxon>Enterobacterales</taxon>
        <taxon>Enterobacteriaceae</taxon>
        <taxon>Escherichia</taxon>
    </lineage>
</organism>
<evidence type="ECO:0000313" key="17">
    <source>
        <dbReference type="Proteomes" id="UP000300926"/>
    </source>
</evidence>
<evidence type="ECO:0000313" key="15">
    <source>
        <dbReference type="Proteomes" id="UP000255153"/>
    </source>
</evidence>
<dbReference type="AlphaFoldDB" id="A0A0A2RM61"/>
<evidence type="ECO:0000313" key="4">
    <source>
        <dbReference type="EMBL" id="STE03868.1"/>
    </source>
</evidence>
<evidence type="ECO:0000313" key="11">
    <source>
        <dbReference type="Proteomes" id="UP000254181"/>
    </source>
</evidence>
<dbReference type="EMBL" id="MPAF01000022">
    <property type="protein sequence ID" value="OOK27608.1"/>
    <property type="molecule type" value="Genomic_DNA"/>
</dbReference>
<evidence type="ECO:0000313" key="3">
    <source>
        <dbReference type="EMBL" id="STC75738.1"/>
    </source>
</evidence>
<dbReference type="Proteomes" id="UP000255164">
    <property type="component" value="Unassembled WGS sequence"/>
</dbReference>
<dbReference type="Proteomes" id="UP000254716">
    <property type="component" value="Unassembled WGS sequence"/>
</dbReference>
<evidence type="ECO:0000313" key="12">
    <source>
        <dbReference type="Proteomes" id="UP000254647"/>
    </source>
</evidence>
<reference evidence="9 18" key="4">
    <citation type="submission" date="2019-03" db="EMBL/GenBank/DDBJ databases">
        <authorList>
            <consortium name="Pathogen Informatics"/>
        </authorList>
    </citation>
    <scope>NUCLEOTIDE SEQUENCE [LARGE SCALE GENOMIC DNA]</scope>
    <source>
        <strain evidence="9 18">NCTC9001</strain>
    </source>
</reference>
<evidence type="ECO:0000313" key="2">
    <source>
        <dbReference type="EMBL" id="OOK27608.1"/>
    </source>
</evidence>
<gene>
    <name evidence="2" type="ORF">BMT91_13260</name>
    <name evidence="1" type="ORF">ExPECSC038_00502</name>
    <name evidence="4" type="ORF">NCTC10082_02253</name>
    <name evidence="3" type="ORF">NCTC10767_00899</name>
    <name evidence="7" type="ORF">NCTC8603_03904</name>
    <name evidence="5" type="ORF">NCTC8621_05040</name>
    <name evidence="9" type="ORF">NCTC9001_03510</name>
    <name evidence="8" type="ORF">NCTC9075_06665</name>
    <name evidence="6" type="ORF">NCTC9081_06699</name>
</gene>
<evidence type="ECO:0000313" key="18">
    <source>
        <dbReference type="Proteomes" id="UP000372890"/>
    </source>
</evidence>
<dbReference type="EMBL" id="BFIH01000010">
    <property type="protein sequence ID" value="GCO13757.1"/>
    <property type="molecule type" value="Genomic_DNA"/>
</dbReference>
<dbReference type="Proteomes" id="UP000255153">
    <property type="component" value="Unassembled WGS sequence"/>
</dbReference>
<dbReference type="EMBL" id="UGBW01000003">
    <property type="protein sequence ID" value="STH84913.1"/>
    <property type="molecule type" value="Genomic_DNA"/>
</dbReference>
<dbReference type="Proteomes" id="UP000188855">
    <property type="component" value="Unassembled WGS sequence"/>
</dbReference>
<dbReference type="Proteomes" id="UP000300926">
    <property type="component" value="Unassembled WGS sequence"/>
</dbReference>
<protein>
    <submittedName>
        <fullName evidence="1">Uncharacterized protein</fullName>
    </submittedName>
</protein>
<proteinExistence type="predicted"/>
<accession>A0A0A2RM61</accession>
<evidence type="ECO:0000313" key="13">
    <source>
        <dbReference type="Proteomes" id="UP000254716"/>
    </source>
</evidence>
<evidence type="ECO:0000313" key="16">
    <source>
        <dbReference type="Proteomes" id="UP000255164"/>
    </source>
</evidence>
<reference evidence="11 12" key="3">
    <citation type="submission" date="2018-06" db="EMBL/GenBank/DDBJ databases">
        <authorList>
            <consortium name="Pathogen Informatics"/>
            <person name="Doyle S."/>
        </authorList>
    </citation>
    <scope>NUCLEOTIDE SEQUENCE [LARGE SCALE GENOMIC DNA]</scope>
    <source>
        <strain evidence="4 16">NCTC10082</strain>
        <strain evidence="3 12">NCTC10767</strain>
        <strain evidence="7 15">NCTC8603</strain>
        <strain evidence="5 14">NCTC8621</strain>
        <strain evidence="8 11">NCTC9075</strain>
        <strain evidence="6 13">NCTC9081</strain>
    </source>
</reference>